<dbReference type="PANTHER" id="PTHR46634:SF3">
    <property type="entry name" value="M REDUCTASE II SUBUNIT GAMMA, PUTATIVE (DUF3741)-RELATED"/>
    <property type="match status" value="1"/>
</dbReference>
<accession>A0A1E5WI10</accession>
<dbReference type="STRING" id="888268.A0A1E5WI10"/>
<proteinExistence type="predicted"/>
<evidence type="ECO:0000259" key="5">
    <source>
        <dbReference type="Pfam" id="PF14383"/>
    </source>
</evidence>
<gene>
    <name evidence="6" type="ORF">BAE44_0001939</name>
</gene>
<feature type="compositionally biased region" description="Low complexity" evidence="1">
    <location>
        <begin position="715"/>
        <end position="724"/>
    </location>
</feature>
<feature type="domain" description="DUF3741" evidence="3">
    <location>
        <begin position="225"/>
        <end position="269"/>
    </location>
</feature>
<dbReference type="InterPro" id="IPR022212">
    <property type="entry name" value="DUF3741"/>
</dbReference>
<evidence type="ECO:0000259" key="4">
    <source>
        <dbReference type="Pfam" id="PF14309"/>
    </source>
</evidence>
<feature type="domain" description="DUF3741" evidence="5">
    <location>
        <begin position="116"/>
        <end position="128"/>
    </location>
</feature>
<dbReference type="Pfam" id="PF12552">
    <property type="entry name" value="DUF3741"/>
    <property type="match status" value="1"/>
</dbReference>
<organism evidence="6 7">
    <name type="scientific">Dichanthelium oligosanthes</name>
    <dbReference type="NCBI Taxonomy" id="888268"/>
    <lineage>
        <taxon>Eukaryota</taxon>
        <taxon>Viridiplantae</taxon>
        <taxon>Streptophyta</taxon>
        <taxon>Embryophyta</taxon>
        <taxon>Tracheophyta</taxon>
        <taxon>Spermatophyta</taxon>
        <taxon>Magnoliopsida</taxon>
        <taxon>Liliopsida</taxon>
        <taxon>Poales</taxon>
        <taxon>Poaceae</taxon>
        <taxon>PACMAD clade</taxon>
        <taxon>Panicoideae</taxon>
        <taxon>Panicodae</taxon>
        <taxon>Paniceae</taxon>
        <taxon>Dichantheliinae</taxon>
        <taxon>Dichanthelium</taxon>
    </lineage>
</organism>
<dbReference type="OrthoDB" id="1932693at2759"/>
<feature type="non-terminal residue" evidence="6">
    <location>
        <position position="1296"/>
    </location>
</feature>
<dbReference type="Pfam" id="PF14383">
    <property type="entry name" value="VARLMGL"/>
    <property type="match status" value="1"/>
</dbReference>
<comment type="caution">
    <text evidence="6">The sequence shown here is derived from an EMBL/GenBank/DDBJ whole genome shotgun (WGS) entry which is preliminary data.</text>
</comment>
<dbReference type="InterPro" id="IPR025486">
    <property type="entry name" value="DUF4378"/>
</dbReference>
<evidence type="ECO:0008006" key="8">
    <source>
        <dbReference type="Google" id="ProtNLM"/>
    </source>
</evidence>
<feature type="region of interest" description="Disordered" evidence="1">
    <location>
        <begin position="47"/>
        <end position="69"/>
    </location>
</feature>
<dbReference type="Proteomes" id="UP000095767">
    <property type="component" value="Unassembled WGS sequence"/>
</dbReference>
<evidence type="ECO:0000313" key="7">
    <source>
        <dbReference type="Proteomes" id="UP000095767"/>
    </source>
</evidence>
<protein>
    <recommendedName>
        <fullName evidence="8">DUF4378 domain-containing protein</fullName>
    </recommendedName>
</protein>
<feature type="compositionally biased region" description="Basic and acidic residues" evidence="1">
    <location>
        <begin position="51"/>
        <end position="69"/>
    </location>
</feature>
<sequence>MLPPSPSQALWISGLCINVATLRGSIHDQKKAMINLFDLSAGMSSTNMLTDRPRRDGSPPCRSRQDVKRTVDPAKVYAEDKLGATNWSSSSNKSNASPLDVVLAKEMSMELELKKKPPSVVARLMGLEDDLPGQKPTLQSAKRNLKKSHLNGNLAERNSLHPHQEQCNSSMTTLDMHIGHKETVQFKDVYEVNEEPLRTYHLQDQTFRRGMSSRSKRDIRMEIVRQKFMEAKRLATNEKLLHSKEFQEALEVLSSNRDLFLKFLGEPNSTFSKQLSGFHRSPLSPQTKRITVLKPNKSVENEARREIRTNRINEENEHVMPMTHRRSHSAEVTFSQPTRIVVLKPSPGKPNRTMAKLTPGAAPDQLTEQIGFCGGSEDDNYLPDSLHRRDESLLSSVYSNGYGGDESSLSRSEVDYIDEEDGNLSDPEIVSPVSRHSWDHIKRYNSPYSGSTFSRTSRSPESSVIREAKKRLSERWASVAYNDINQEQMQLPRSSRTLGEMLSLRGAKKEVGGMGSVSSSRPCDAENELTLQATCISSFREKEGDGQSSPKNLARSKSVPVSSSMFDSISPHAPSSNSEGSKTPNVVTRSDKGKSSLKGRVSSFFFPKSKKQPKEKITISASSHEKVEITCFGSMKPEAAQNIGADENLSFCEDKDGSLTTQTICSSKDIVSIEVPISSACPSGHLDGLRSGGRLNGSRDEPSPTSVLDAPFEDSNINESESSRSITCATERIALRSDAIESVTRSLSWEDMSSPSPSFGMKKLTPLSSVDNDELECVAFVQRIVSSAGLGDLQLGMVFTGWYLPDCPLDPALCDKLLDRKEEAAKSRERRSNQRLLFDYVNMTLVEIGQDTLLCAYPSSQVRSMASKETLSLALVEEVPCHMRDWLYGSGKFAVNENDDAGTILERIMQQEVEGRGWVKSMRWELDEITEQIAREVLEELVEETAGPHAPEFGENPCRRMLPKEKGLFLELLTWQKTLLALEMHIMLKCWILLDLHAYIADRENATSAWGKMSGGKAIRVTFCTAPPPLVSYICVWCPHGEIAMEPTVEAAEADLVLLRVSLRCRRQQGDYFVYKAAGSKGPSLQLLQDPRPCLPERYNFTLLLHRDVGGYPHAAGDDADDHYYIAALNQFRGSGPGDFKLWLFDSMDGEWSSVHVWLGDDVYCHITSKVIALGGDGLVGFVDPWRGIIVCDALGRRPARYLPFPPPLVRLAKLRDEPLLLRDIAFIEGRLTVVQLSPVVEQGGISDYWSWEISSWSRAVTDNGGTQQPTTPGKPKLYIAHPTLSLSDNGIVYIM</sequence>
<dbReference type="InterPro" id="IPR011676">
    <property type="entry name" value="DUF1618"/>
</dbReference>
<reference evidence="6 7" key="1">
    <citation type="submission" date="2016-09" db="EMBL/GenBank/DDBJ databases">
        <title>The draft genome of Dichanthelium oligosanthes: A C3 panicoid grass species.</title>
        <authorList>
            <person name="Studer A.J."/>
            <person name="Schnable J.C."/>
            <person name="Brutnell T.P."/>
        </authorList>
    </citation>
    <scope>NUCLEOTIDE SEQUENCE [LARGE SCALE GENOMIC DNA]</scope>
    <source>
        <strain evidence="7">cv. Kellogg 1175</strain>
        <tissue evidence="6">Leaf</tissue>
    </source>
</reference>
<feature type="compositionally biased region" description="Polar residues" evidence="1">
    <location>
        <begin position="559"/>
        <end position="588"/>
    </location>
</feature>
<dbReference type="PANTHER" id="PTHR46634">
    <property type="entry name" value="M REDUCTASE II SUBUNIT GAMMA, PUTATIVE (DUF3741)-RELATED"/>
    <property type="match status" value="1"/>
</dbReference>
<name>A0A1E5WI10_9POAL</name>
<evidence type="ECO:0000256" key="1">
    <source>
        <dbReference type="SAM" id="MobiDB-lite"/>
    </source>
</evidence>
<feature type="region of interest" description="Disordered" evidence="1">
    <location>
        <begin position="540"/>
        <end position="596"/>
    </location>
</feature>
<dbReference type="Pfam" id="PF07762">
    <property type="entry name" value="DUF1618"/>
    <property type="match status" value="1"/>
</dbReference>
<dbReference type="Pfam" id="PF14309">
    <property type="entry name" value="DUF4378"/>
    <property type="match status" value="1"/>
</dbReference>
<evidence type="ECO:0000259" key="2">
    <source>
        <dbReference type="Pfam" id="PF07762"/>
    </source>
</evidence>
<feature type="region of interest" description="Disordered" evidence="1">
    <location>
        <begin position="684"/>
        <end position="724"/>
    </location>
</feature>
<dbReference type="InterPro" id="IPR032795">
    <property type="entry name" value="DUF3741-assoc"/>
</dbReference>
<evidence type="ECO:0000313" key="6">
    <source>
        <dbReference type="EMBL" id="OEL37042.1"/>
    </source>
</evidence>
<feature type="domain" description="DUF4378" evidence="4">
    <location>
        <begin position="779"/>
        <end position="944"/>
    </location>
</feature>
<evidence type="ECO:0000259" key="3">
    <source>
        <dbReference type="Pfam" id="PF12552"/>
    </source>
</evidence>
<feature type="domain" description="DUF1618" evidence="2">
    <location>
        <begin position="1183"/>
        <end position="1262"/>
    </location>
</feature>
<keyword evidence="7" id="KW-1185">Reference proteome</keyword>
<dbReference type="EMBL" id="LWDX02006851">
    <property type="protein sequence ID" value="OEL37042.1"/>
    <property type="molecule type" value="Genomic_DNA"/>
</dbReference>